<dbReference type="Gene3D" id="3.50.50.60">
    <property type="entry name" value="FAD/NAD(P)-binding domain"/>
    <property type="match status" value="2"/>
</dbReference>
<keyword evidence="1" id="KW-0285">Flavoprotein</keyword>
<sequence>MTVVGGANSAGQAALSLAAHGAAVDLIVRGVELGARMSSYLADRIRTHSRIRLHTGNMVRELAGDGTLASIVVERPDGRQDRLACRALFCFIGADPVSSWPAGLAKDDDGFVLTDSRLPTRSSGTPLPFETSAPRVFAVGDLRSGSTKRVASAVGDGAGAVSSVHAALASD</sequence>
<organism evidence="5 6">
    <name type="scientific">Nonomuraea jabiensis</name>
    <dbReference type="NCBI Taxonomy" id="882448"/>
    <lineage>
        <taxon>Bacteria</taxon>
        <taxon>Bacillati</taxon>
        <taxon>Actinomycetota</taxon>
        <taxon>Actinomycetes</taxon>
        <taxon>Streptosporangiales</taxon>
        <taxon>Streptosporangiaceae</taxon>
        <taxon>Nonomuraea</taxon>
    </lineage>
</organism>
<keyword evidence="2" id="KW-0560">Oxidoreductase</keyword>
<dbReference type="EMBL" id="JACHMB010000001">
    <property type="protein sequence ID" value="MBB5773490.1"/>
    <property type="molecule type" value="Genomic_DNA"/>
</dbReference>
<name>A0A7W9FXR3_9ACTN</name>
<accession>A0A7W9FXR3</accession>
<evidence type="ECO:0000256" key="3">
    <source>
        <dbReference type="ARBA" id="ARBA00048132"/>
    </source>
</evidence>
<dbReference type="Pfam" id="PF07992">
    <property type="entry name" value="Pyr_redox_2"/>
    <property type="match status" value="1"/>
</dbReference>
<dbReference type="InterPro" id="IPR023753">
    <property type="entry name" value="FAD/NAD-binding_dom"/>
</dbReference>
<dbReference type="PANTHER" id="PTHR48105">
    <property type="entry name" value="THIOREDOXIN REDUCTASE 1-RELATED-RELATED"/>
    <property type="match status" value="1"/>
</dbReference>
<reference evidence="5 6" key="1">
    <citation type="submission" date="2020-08" db="EMBL/GenBank/DDBJ databases">
        <title>Sequencing the genomes of 1000 actinobacteria strains.</title>
        <authorList>
            <person name="Klenk H.-P."/>
        </authorList>
    </citation>
    <scope>NUCLEOTIDE SEQUENCE [LARGE SCALE GENOMIC DNA]</scope>
    <source>
        <strain evidence="5 6">DSM 45507</strain>
    </source>
</reference>
<comment type="caution">
    <text evidence="5">The sequence shown here is derived from an EMBL/GenBank/DDBJ whole genome shotgun (WGS) entry which is preliminary data.</text>
</comment>
<evidence type="ECO:0000256" key="1">
    <source>
        <dbReference type="ARBA" id="ARBA00022630"/>
    </source>
</evidence>
<protein>
    <submittedName>
        <fullName evidence="5">Thioredoxin reductase</fullName>
    </submittedName>
</protein>
<comment type="catalytic activity">
    <reaction evidence="3">
        <text>[thioredoxin]-dithiol + NADP(+) = [thioredoxin]-disulfide + NADPH + H(+)</text>
        <dbReference type="Rhea" id="RHEA:20345"/>
        <dbReference type="Rhea" id="RHEA-COMP:10698"/>
        <dbReference type="Rhea" id="RHEA-COMP:10700"/>
        <dbReference type="ChEBI" id="CHEBI:15378"/>
        <dbReference type="ChEBI" id="CHEBI:29950"/>
        <dbReference type="ChEBI" id="CHEBI:50058"/>
        <dbReference type="ChEBI" id="CHEBI:57783"/>
        <dbReference type="ChEBI" id="CHEBI:58349"/>
        <dbReference type="EC" id="1.8.1.9"/>
    </reaction>
</comment>
<dbReference type="AlphaFoldDB" id="A0A7W9FXR3"/>
<evidence type="ECO:0000256" key="2">
    <source>
        <dbReference type="ARBA" id="ARBA00023002"/>
    </source>
</evidence>
<dbReference type="InterPro" id="IPR036188">
    <property type="entry name" value="FAD/NAD-bd_sf"/>
</dbReference>
<keyword evidence="6" id="KW-1185">Reference proteome</keyword>
<dbReference type="InterPro" id="IPR050097">
    <property type="entry name" value="Ferredoxin-NADP_redctase_2"/>
</dbReference>
<dbReference type="Proteomes" id="UP000579153">
    <property type="component" value="Unassembled WGS sequence"/>
</dbReference>
<evidence type="ECO:0000313" key="6">
    <source>
        <dbReference type="Proteomes" id="UP000579153"/>
    </source>
</evidence>
<gene>
    <name evidence="5" type="ORF">HD596_000246</name>
</gene>
<dbReference type="GO" id="GO:0004791">
    <property type="term" value="F:thioredoxin-disulfide reductase (NADPH) activity"/>
    <property type="evidence" value="ECO:0007669"/>
    <property type="project" value="UniProtKB-EC"/>
</dbReference>
<evidence type="ECO:0000313" key="5">
    <source>
        <dbReference type="EMBL" id="MBB5773490.1"/>
    </source>
</evidence>
<feature type="domain" description="FAD/NAD(P)-binding" evidence="4">
    <location>
        <begin position="2"/>
        <end position="157"/>
    </location>
</feature>
<proteinExistence type="predicted"/>
<dbReference type="SUPFAM" id="SSF51905">
    <property type="entry name" value="FAD/NAD(P)-binding domain"/>
    <property type="match status" value="1"/>
</dbReference>
<evidence type="ECO:0000259" key="4">
    <source>
        <dbReference type="Pfam" id="PF07992"/>
    </source>
</evidence>